<gene>
    <name evidence="2" type="ORF">Tci_919746</name>
</gene>
<organism evidence="2">
    <name type="scientific">Tanacetum cinerariifolium</name>
    <name type="common">Dalmatian daisy</name>
    <name type="synonym">Chrysanthemum cinerariifolium</name>
    <dbReference type="NCBI Taxonomy" id="118510"/>
    <lineage>
        <taxon>Eukaryota</taxon>
        <taxon>Viridiplantae</taxon>
        <taxon>Streptophyta</taxon>
        <taxon>Embryophyta</taxon>
        <taxon>Tracheophyta</taxon>
        <taxon>Spermatophyta</taxon>
        <taxon>Magnoliopsida</taxon>
        <taxon>eudicotyledons</taxon>
        <taxon>Gunneridae</taxon>
        <taxon>Pentapetalae</taxon>
        <taxon>asterids</taxon>
        <taxon>campanulids</taxon>
        <taxon>Asterales</taxon>
        <taxon>Asteraceae</taxon>
        <taxon>Asteroideae</taxon>
        <taxon>Anthemideae</taxon>
        <taxon>Anthemidinae</taxon>
        <taxon>Tanacetum</taxon>
    </lineage>
</organism>
<feature type="region of interest" description="Disordered" evidence="1">
    <location>
        <begin position="24"/>
        <end position="56"/>
    </location>
</feature>
<feature type="non-terminal residue" evidence="2">
    <location>
        <position position="1"/>
    </location>
</feature>
<protein>
    <submittedName>
        <fullName evidence="2">Formin-like protein 14</fullName>
    </submittedName>
</protein>
<dbReference type="EMBL" id="BKCJ011707527">
    <property type="protein sequence ID" value="GFD47777.1"/>
    <property type="molecule type" value="Genomic_DNA"/>
</dbReference>
<reference evidence="2" key="1">
    <citation type="journal article" date="2019" name="Sci. Rep.">
        <title>Draft genome of Tanacetum cinerariifolium, the natural source of mosquito coil.</title>
        <authorList>
            <person name="Yamashiro T."/>
            <person name="Shiraishi A."/>
            <person name="Satake H."/>
            <person name="Nakayama K."/>
        </authorList>
    </citation>
    <scope>NUCLEOTIDE SEQUENCE</scope>
</reference>
<evidence type="ECO:0000256" key="1">
    <source>
        <dbReference type="SAM" id="MobiDB-lite"/>
    </source>
</evidence>
<proteinExistence type="predicted"/>
<accession>A0A699WK58</accession>
<name>A0A699WK58_TANCI</name>
<sequence>TYTLAVFAKMFKKARDENEQIAEAEKKKLEKEAQKEHSSANKKEGVDVDSKKDLRN</sequence>
<evidence type="ECO:0000313" key="2">
    <source>
        <dbReference type="EMBL" id="GFD47777.1"/>
    </source>
</evidence>
<feature type="non-terminal residue" evidence="2">
    <location>
        <position position="56"/>
    </location>
</feature>
<comment type="caution">
    <text evidence="2">The sequence shown here is derived from an EMBL/GenBank/DDBJ whole genome shotgun (WGS) entry which is preliminary data.</text>
</comment>
<dbReference type="AlphaFoldDB" id="A0A699WK58"/>